<feature type="non-terminal residue" evidence="3">
    <location>
        <position position="96"/>
    </location>
</feature>
<evidence type="ECO:0000313" key="3">
    <source>
        <dbReference type="EMBL" id="KAG5633356.1"/>
    </source>
</evidence>
<protein>
    <submittedName>
        <fullName evidence="3">Uncharacterized protein</fullName>
    </submittedName>
</protein>
<evidence type="ECO:0000313" key="2">
    <source>
        <dbReference type="EMBL" id="KAG5633210.1"/>
    </source>
</evidence>
<dbReference type="EMBL" id="JABCKI010008701">
    <property type="protein sequence ID" value="KAG5633210.1"/>
    <property type="molecule type" value="Genomic_DNA"/>
</dbReference>
<reference evidence="3" key="1">
    <citation type="submission" date="2021-02" db="EMBL/GenBank/DDBJ databases">
        <authorList>
            <person name="Nieuwenhuis M."/>
            <person name="Van De Peppel L.J.J."/>
        </authorList>
    </citation>
    <scope>NUCLEOTIDE SEQUENCE</scope>
    <source>
        <strain evidence="3">D49</strain>
    </source>
</reference>
<dbReference type="AlphaFoldDB" id="A0A9P7K109"/>
<dbReference type="Proteomes" id="UP000717328">
    <property type="component" value="Unassembled WGS sequence"/>
</dbReference>
<evidence type="ECO:0000313" key="4">
    <source>
        <dbReference type="Proteomes" id="UP000717328"/>
    </source>
</evidence>
<organism evidence="3 4">
    <name type="scientific">Sphagnurus paluster</name>
    <dbReference type="NCBI Taxonomy" id="117069"/>
    <lineage>
        <taxon>Eukaryota</taxon>
        <taxon>Fungi</taxon>
        <taxon>Dikarya</taxon>
        <taxon>Basidiomycota</taxon>
        <taxon>Agaricomycotina</taxon>
        <taxon>Agaricomycetes</taxon>
        <taxon>Agaricomycetidae</taxon>
        <taxon>Agaricales</taxon>
        <taxon>Tricholomatineae</taxon>
        <taxon>Lyophyllaceae</taxon>
        <taxon>Sphagnurus</taxon>
    </lineage>
</organism>
<proteinExistence type="predicted"/>
<evidence type="ECO:0000256" key="1">
    <source>
        <dbReference type="SAM" id="MobiDB-lite"/>
    </source>
</evidence>
<gene>
    <name evidence="3" type="ORF">H0H81_008492</name>
    <name evidence="2" type="ORF">H0H81_009874</name>
</gene>
<name>A0A9P7K109_9AGAR</name>
<feature type="region of interest" description="Disordered" evidence="1">
    <location>
        <begin position="1"/>
        <end position="57"/>
    </location>
</feature>
<sequence>MQSRRFTRASNADTHPGLPVAPKPRRTSAQVQAEKNAKATAKDKAKHEKTANIAKVAQIKNNTQKKLEEADIEANRPKDKLLIPRASRPVALSGMD</sequence>
<reference evidence="3" key="2">
    <citation type="submission" date="2021-10" db="EMBL/GenBank/DDBJ databases">
        <title>Phylogenomics reveals ancestral predisposition of the termite-cultivated fungus Termitomyces towards a domesticated lifestyle.</title>
        <authorList>
            <person name="Auxier B."/>
            <person name="Grum-Grzhimaylo A."/>
            <person name="Cardenas M.E."/>
            <person name="Lodge J.D."/>
            <person name="Laessoe T."/>
            <person name="Pedersen O."/>
            <person name="Smith M.E."/>
            <person name="Kuyper T.W."/>
            <person name="Franco-Molano E.A."/>
            <person name="Baroni T.J."/>
            <person name="Aanen D.K."/>
        </authorList>
    </citation>
    <scope>NUCLEOTIDE SEQUENCE</scope>
    <source>
        <strain evidence="3">D49</strain>
    </source>
</reference>
<dbReference type="OrthoDB" id="3065963at2759"/>
<accession>A0A9P7K109</accession>
<comment type="caution">
    <text evidence="3">The sequence shown here is derived from an EMBL/GenBank/DDBJ whole genome shotgun (WGS) entry which is preliminary data.</text>
</comment>
<feature type="compositionally biased region" description="Polar residues" evidence="1">
    <location>
        <begin position="1"/>
        <end position="13"/>
    </location>
</feature>
<keyword evidence="4" id="KW-1185">Reference proteome</keyword>
<feature type="compositionally biased region" description="Basic and acidic residues" evidence="1">
    <location>
        <begin position="35"/>
        <end position="50"/>
    </location>
</feature>
<dbReference type="EMBL" id="JABCKI010008071">
    <property type="protein sequence ID" value="KAG5633356.1"/>
    <property type="molecule type" value="Genomic_DNA"/>
</dbReference>